<dbReference type="EMBL" id="CP048113">
    <property type="protein sequence ID" value="QHS59310.1"/>
    <property type="molecule type" value="Genomic_DNA"/>
</dbReference>
<organism evidence="2 3">
    <name type="scientific">Chitinophaga agri</name>
    <dbReference type="NCBI Taxonomy" id="2703787"/>
    <lineage>
        <taxon>Bacteria</taxon>
        <taxon>Pseudomonadati</taxon>
        <taxon>Bacteroidota</taxon>
        <taxon>Chitinophagia</taxon>
        <taxon>Chitinophagales</taxon>
        <taxon>Chitinophagaceae</taxon>
        <taxon>Chitinophaga</taxon>
    </lineage>
</organism>
<evidence type="ECO:0000313" key="2">
    <source>
        <dbReference type="EMBL" id="QHS59310.1"/>
    </source>
</evidence>
<proteinExistence type="predicted"/>
<feature type="signal peptide" evidence="1">
    <location>
        <begin position="1"/>
        <end position="22"/>
    </location>
</feature>
<dbReference type="RefSeq" id="WP_162331007.1">
    <property type="nucleotide sequence ID" value="NZ_CP048113.1"/>
</dbReference>
<dbReference type="AlphaFoldDB" id="A0A6B9ZAE7"/>
<keyword evidence="1" id="KW-0732">Signal</keyword>
<sequence length="128" mass="14568">MRNLFYLCLSIILFCCGLSVNAAMTECRKDGIEEASAHPYLKPYLKVLSCDHHLQHNRNSQLPDVVCTATRHSFIVSVKTDTREGTGTGKELFLSRLMIFTCKVQAARLLSDVHAIIRSLIYPKHIFW</sequence>
<accession>A0A6B9ZAE7</accession>
<keyword evidence="3" id="KW-1185">Reference proteome</keyword>
<feature type="chain" id="PRO_5025628406" evidence="1">
    <location>
        <begin position="23"/>
        <end position="128"/>
    </location>
</feature>
<protein>
    <submittedName>
        <fullName evidence="2">Uncharacterized protein</fullName>
    </submittedName>
</protein>
<evidence type="ECO:0000313" key="3">
    <source>
        <dbReference type="Proteomes" id="UP000476411"/>
    </source>
</evidence>
<gene>
    <name evidence="2" type="ORF">GWR21_06850</name>
</gene>
<dbReference type="Proteomes" id="UP000476411">
    <property type="component" value="Chromosome"/>
</dbReference>
<reference evidence="2 3" key="1">
    <citation type="submission" date="2020-01" db="EMBL/GenBank/DDBJ databases">
        <title>Complete genome sequence of Chitinophaga sp. H33E-04 isolated from quinoa roots.</title>
        <authorList>
            <person name="Weon H.-Y."/>
            <person name="Lee S.A."/>
        </authorList>
    </citation>
    <scope>NUCLEOTIDE SEQUENCE [LARGE SCALE GENOMIC DNA]</scope>
    <source>
        <strain evidence="2 3">H33E-04</strain>
    </source>
</reference>
<dbReference type="KEGG" id="chih:GWR21_06850"/>
<name>A0A6B9ZAE7_9BACT</name>
<evidence type="ECO:0000256" key="1">
    <source>
        <dbReference type="SAM" id="SignalP"/>
    </source>
</evidence>